<evidence type="ECO:0000313" key="1">
    <source>
        <dbReference type="EMBL" id="ALU26890.1"/>
    </source>
</evidence>
<dbReference type="InterPro" id="IPR025234">
    <property type="entry name" value="YjzH-like"/>
</dbReference>
<proteinExistence type="predicted"/>
<evidence type="ECO:0000313" key="2">
    <source>
        <dbReference type="Proteomes" id="UP000069030"/>
    </source>
</evidence>
<dbReference type="AlphaFoldDB" id="A0AAI8C6M1"/>
<name>A0AAI8C6M1_9FLAO</name>
<sequence length="62" mass="7190">MKRFEYKTIEVVTSGFFAKMEMKETDDTLNDLGSQGWELVSTAPCIMGSTTQRIYYTLKREI</sequence>
<dbReference type="KEGG" id="mod:AS202_12355"/>
<protein>
    <recommendedName>
        <fullName evidence="3">DUF4177 domain-containing protein</fullName>
    </recommendedName>
</protein>
<gene>
    <name evidence="1" type="ORF">AS202_12355</name>
</gene>
<evidence type="ECO:0008006" key="3">
    <source>
        <dbReference type="Google" id="ProtNLM"/>
    </source>
</evidence>
<dbReference type="EMBL" id="CP013690">
    <property type="protein sequence ID" value="ALU26890.1"/>
    <property type="molecule type" value="Genomic_DNA"/>
</dbReference>
<dbReference type="Proteomes" id="UP000069030">
    <property type="component" value="Chromosome"/>
</dbReference>
<dbReference type="GeneID" id="66975494"/>
<dbReference type="Pfam" id="PF13783">
    <property type="entry name" value="DUF4177"/>
    <property type="match status" value="1"/>
</dbReference>
<organism evidence="1 2">
    <name type="scientific">Myroides odoratimimus</name>
    <dbReference type="NCBI Taxonomy" id="76832"/>
    <lineage>
        <taxon>Bacteria</taxon>
        <taxon>Pseudomonadati</taxon>
        <taxon>Bacteroidota</taxon>
        <taxon>Flavobacteriia</taxon>
        <taxon>Flavobacteriales</taxon>
        <taxon>Flavobacteriaceae</taxon>
        <taxon>Myroides</taxon>
    </lineage>
</organism>
<accession>A0AAI8C6M1</accession>
<reference evidence="1 2" key="1">
    <citation type="journal article" date="2016" name="J. Zhejiang Univ. Sci. B">
        <title>Antibiotic resistance mechanisms of Myroides sp.</title>
        <authorList>
            <person name="Hu S."/>
            <person name="Yuan S."/>
            <person name="Qu H."/>
            <person name="Jiang T."/>
            <person name="Zhou Y."/>
            <person name="Wang M."/>
            <person name="Ming D."/>
        </authorList>
    </citation>
    <scope>NUCLEOTIDE SEQUENCE [LARGE SCALE GENOMIC DNA]</scope>
    <source>
        <strain evidence="1 2">PR63039</strain>
    </source>
</reference>
<dbReference type="RefSeq" id="WP_016649600.1">
    <property type="nucleotide sequence ID" value="NZ_CP013690.1"/>
</dbReference>